<protein>
    <submittedName>
        <fullName evidence="1">Uncharacterized protein</fullName>
    </submittedName>
</protein>
<name>A0A9D3Z239_DREPO</name>
<evidence type="ECO:0000313" key="1">
    <source>
        <dbReference type="EMBL" id="KAH3708897.1"/>
    </source>
</evidence>
<keyword evidence="2" id="KW-1185">Reference proteome</keyword>
<gene>
    <name evidence="1" type="ORF">DPMN_068356</name>
</gene>
<organism evidence="1 2">
    <name type="scientific">Dreissena polymorpha</name>
    <name type="common">Zebra mussel</name>
    <name type="synonym">Mytilus polymorpha</name>
    <dbReference type="NCBI Taxonomy" id="45954"/>
    <lineage>
        <taxon>Eukaryota</taxon>
        <taxon>Metazoa</taxon>
        <taxon>Spiralia</taxon>
        <taxon>Lophotrochozoa</taxon>
        <taxon>Mollusca</taxon>
        <taxon>Bivalvia</taxon>
        <taxon>Autobranchia</taxon>
        <taxon>Heteroconchia</taxon>
        <taxon>Euheterodonta</taxon>
        <taxon>Imparidentia</taxon>
        <taxon>Neoheterodontei</taxon>
        <taxon>Myida</taxon>
        <taxon>Dreissenoidea</taxon>
        <taxon>Dreissenidae</taxon>
        <taxon>Dreissena</taxon>
    </lineage>
</organism>
<sequence>MCRAPKPWFNENILDLKRKTRKLERMWRKYKQPDLYELFKIARNKYTFELNAEKQRSLSQKVIDFHGGSKKLYKFVSELTGKNTDNPMPEGESDAG</sequence>
<dbReference type="EMBL" id="JAIWYP010000014">
    <property type="protein sequence ID" value="KAH3708897.1"/>
    <property type="molecule type" value="Genomic_DNA"/>
</dbReference>
<dbReference type="AlphaFoldDB" id="A0A9D3Z239"/>
<accession>A0A9D3Z239</accession>
<comment type="caution">
    <text evidence="1">The sequence shown here is derived from an EMBL/GenBank/DDBJ whole genome shotgun (WGS) entry which is preliminary data.</text>
</comment>
<dbReference type="Proteomes" id="UP000828390">
    <property type="component" value="Unassembled WGS sequence"/>
</dbReference>
<reference evidence="1" key="2">
    <citation type="submission" date="2020-11" db="EMBL/GenBank/DDBJ databases">
        <authorList>
            <person name="McCartney M.A."/>
            <person name="Auch B."/>
            <person name="Kono T."/>
            <person name="Mallez S."/>
            <person name="Becker A."/>
            <person name="Gohl D.M."/>
            <person name="Silverstein K.A.T."/>
            <person name="Koren S."/>
            <person name="Bechman K.B."/>
            <person name="Herman A."/>
            <person name="Abrahante J.E."/>
            <person name="Garbe J."/>
        </authorList>
    </citation>
    <scope>NUCLEOTIDE SEQUENCE</scope>
    <source>
        <strain evidence="1">Duluth1</strain>
        <tissue evidence="1">Whole animal</tissue>
    </source>
</reference>
<proteinExistence type="predicted"/>
<reference evidence="1" key="1">
    <citation type="journal article" date="2019" name="bioRxiv">
        <title>The Genome of the Zebra Mussel, Dreissena polymorpha: A Resource for Invasive Species Research.</title>
        <authorList>
            <person name="McCartney M.A."/>
            <person name="Auch B."/>
            <person name="Kono T."/>
            <person name="Mallez S."/>
            <person name="Zhang Y."/>
            <person name="Obille A."/>
            <person name="Becker A."/>
            <person name="Abrahante J.E."/>
            <person name="Garbe J."/>
            <person name="Badalamenti J.P."/>
            <person name="Herman A."/>
            <person name="Mangelson H."/>
            <person name="Liachko I."/>
            <person name="Sullivan S."/>
            <person name="Sone E.D."/>
            <person name="Koren S."/>
            <person name="Silverstein K.A.T."/>
            <person name="Beckman K.B."/>
            <person name="Gohl D.M."/>
        </authorList>
    </citation>
    <scope>NUCLEOTIDE SEQUENCE</scope>
    <source>
        <strain evidence="1">Duluth1</strain>
        <tissue evidence="1">Whole animal</tissue>
    </source>
</reference>
<evidence type="ECO:0000313" key="2">
    <source>
        <dbReference type="Proteomes" id="UP000828390"/>
    </source>
</evidence>